<feature type="chain" id="PRO_5044247246" description="Fibronectin type-III domain-containing protein" evidence="12">
    <location>
        <begin position="19"/>
        <end position="800"/>
    </location>
</feature>
<dbReference type="PROSITE" id="PS50853">
    <property type="entry name" value="FN3"/>
    <property type="match status" value="1"/>
</dbReference>
<keyword evidence="9" id="KW-0325">Glycoprotein</keyword>
<dbReference type="GeneTree" id="ENSGT00940000155603"/>
<reference evidence="15" key="1">
    <citation type="journal article" date="2014" name="PLoS ONE">
        <title>The genome and linkage map of the northern pike (Esox lucius): conserved synteny revealed between the salmonid sister group and the Neoteleostei.</title>
        <authorList>
            <person name="Rondeau E.B."/>
            <person name="Minkley D.R."/>
            <person name="Leong J.S."/>
            <person name="Messmer A.M."/>
            <person name="Jantzen J.R."/>
            <person name="von Schalburg K.R."/>
            <person name="Lemon C."/>
            <person name="Bird N.H."/>
            <person name="Koop B.F."/>
        </authorList>
    </citation>
    <scope>NUCLEOTIDE SEQUENCE</scope>
</reference>
<feature type="signal peptide" evidence="12">
    <location>
        <begin position="1"/>
        <end position="18"/>
    </location>
</feature>
<dbReference type="OMA" id="CAIQWKK"/>
<evidence type="ECO:0000313" key="14">
    <source>
        <dbReference type="Ensembl" id="ENSELUP00000059937.2"/>
    </source>
</evidence>
<dbReference type="Proteomes" id="UP000265140">
    <property type="component" value="Chromosome 14"/>
</dbReference>
<dbReference type="InterPro" id="IPR036116">
    <property type="entry name" value="FN3_sf"/>
</dbReference>
<keyword evidence="6 11" id="KW-1133">Transmembrane helix</keyword>
<feature type="compositionally biased region" description="Acidic residues" evidence="10">
    <location>
        <begin position="662"/>
        <end position="671"/>
    </location>
</feature>
<organism evidence="14 15">
    <name type="scientific">Esox lucius</name>
    <name type="common">Northern pike</name>
    <dbReference type="NCBI Taxonomy" id="8010"/>
    <lineage>
        <taxon>Eukaryota</taxon>
        <taxon>Metazoa</taxon>
        <taxon>Chordata</taxon>
        <taxon>Craniata</taxon>
        <taxon>Vertebrata</taxon>
        <taxon>Euteleostomi</taxon>
        <taxon>Actinopterygii</taxon>
        <taxon>Neopterygii</taxon>
        <taxon>Teleostei</taxon>
        <taxon>Protacanthopterygii</taxon>
        <taxon>Esociformes</taxon>
        <taxon>Esocidae</taxon>
        <taxon>Esox</taxon>
    </lineage>
</organism>
<dbReference type="InterPro" id="IPR013783">
    <property type="entry name" value="Ig-like_fold"/>
</dbReference>
<evidence type="ECO:0000256" key="2">
    <source>
        <dbReference type="ARBA" id="ARBA00008921"/>
    </source>
</evidence>
<reference evidence="14" key="3">
    <citation type="submission" date="2025-08" db="UniProtKB">
        <authorList>
            <consortium name="Ensembl"/>
        </authorList>
    </citation>
    <scope>IDENTIFICATION</scope>
</reference>
<evidence type="ECO:0000259" key="13">
    <source>
        <dbReference type="PROSITE" id="PS50853"/>
    </source>
</evidence>
<dbReference type="Gene3D" id="2.60.40.10">
    <property type="entry name" value="Immunoglobulins"/>
    <property type="match status" value="5"/>
</dbReference>
<keyword evidence="7 11" id="KW-0472">Membrane</keyword>
<evidence type="ECO:0000313" key="15">
    <source>
        <dbReference type="Proteomes" id="UP000265140"/>
    </source>
</evidence>
<feature type="compositionally biased region" description="Low complexity" evidence="10">
    <location>
        <begin position="682"/>
        <end position="696"/>
    </location>
</feature>
<evidence type="ECO:0000256" key="6">
    <source>
        <dbReference type="ARBA" id="ARBA00022989"/>
    </source>
</evidence>
<feature type="compositionally biased region" description="Low complexity" evidence="10">
    <location>
        <begin position="725"/>
        <end position="739"/>
    </location>
</feature>
<dbReference type="InterPro" id="IPR003961">
    <property type="entry name" value="FN3_dom"/>
</dbReference>
<dbReference type="AlphaFoldDB" id="A0A6Q2Y391"/>
<dbReference type="InParanoid" id="A0A6Q2Y391"/>
<evidence type="ECO:0000256" key="11">
    <source>
        <dbReference type="SAM" id="Phobius"/>
    </source>
</evidence>
<dbReference type="PANTHER" id="PTHR48423:SF1">
    <property type="entry name" value="INTERLEUKIN-27 RECEPTOR SUBUNIT ALPHA"/>
    <property type="match status" value="1"/>
</dbReference>
<evidence type="ECO:0000256" key="4">
    <source>
        <dbReference type="ARBA" id="ARBA00022729"/>
    </source>
</evidence>
<comment type="subcellular location">
    <subcellularLocation>
        <location evidence="1">Membrane</location>
        <topology evidence="1">Single-pass type I membrane protein</topology>
    </subcellularLocation>
</comment>
<comment type="similarity">
    <text evidence="2">Belongs to the type I cytokine receptor family. Type 2 subfamily.</text>
</comment>
<evidence type="ECO:0000256" key="10">
    <source>
        <dbReference type="SAM" id="MobiDB-lite"/>
    </source>
</evidence>
<dbReference type="PANTHER" id="PTHR48423">
    <property type="entry name" value="INTERLEUKIN-27 RECEPTOR SUBUNIT ALPHA"/>
    <property type="match status" value="1"/>
</dbReference>
<evidence type="ECO:0000256" key="1">
    <source>
        <dbReference type="ARBA" id="ARBA00004479"/>
    </source>
</evidence>
<dbReference type="SUPFAM" id="SSF49265">
    <property type="entry name" value="Fibronectin type III"/>
    <property type="match status" value="3"/>
</dbReference>
<dbReference type="SMART" id="SM00060">
    <property type="entry name" value="FN3"/>
    <property type="match status" value="2"/>
</dbReference>
<proteinExistence type="inferred from homology"/>
<dbReference type="Ensembl" id="ENSELUT00000082048.2">
    <property type="protein sequence ID" value="ENSELUP00000059937.2"/>
    <property type="gene ID" value="ENSELUG00000017294.3"/>
</dbReference>
<dbReference type="CDD" id="cd00063">
    <property type="entry name" value="FN3"/>
    <property type="match status" value="2"/>
</dbReference>
<keyword evidence="3 11" id="KW-0812">Transmembrane</keyword>
<keyword evidence="15" id="KW-1185">Reference proteome</keyword>
<keyword evidence="5" id="KW-0677">Repeat</keyword>
<dbReference type="GO" id="GO:0005886">
    <property type="term" value="C:plasma membrane"/>
    <property type="evidence" value="ECO:0007669"/>
    <property type="project" value="UniProtKB-ARBA"/>
</dbReference>
<keyword evidence="4 12" id="KW-0732">Signal</keyword>
<reference evidence="14" key="2">
    <citation type="submission" date="2020-02" db="EMBL/GenBank/DDBJ databases">
        <title>Esox lucius (northern pike) genome, fEsoLuc1, primary haplotype.</title>
        <authorList>
            <person name="Myers G."/>
            <person name="Karagic N."/>
            <person name="Meyer A."/>
            <person name="Pippel M."/>
            <person name="Reichard M."/>
            <person name="Winkler S."/>
            <person name="Tracey A."/>
            <person name="Sims Y."/>
            <person name="Howe K."/>
            <person name="Rhie A."/>
            <person name="Formenti G."/>
            <person name="Durbin R."/>
            <person name="Fedrigo O."/>
            <person name="Jarvis E.D."/>
        </authorList>
    </citation>
    <scope>NUCLEOTIDE SEQUENCE [LARGE SCALE GENOMIC DNA]</scope>
</reference>
<evidence type="ECO:0000256" key="3">
    <source>
        <dbReference type="ARBA" id="ARBA00022692"/>
    </source>
</evidence>
<feature type="transmembrane region" description="Helical" evidence="11">
    <location>
        <begin position="576"/>
        <end position="600"/>
    </location>
</feature>
<feature type="region of interest" description="Disordered" evidence="10">
    <location>
        <begin position="650"/>
        <end position="768"/>
    </location>
</feature>
<evidence type="ECO:0000256" key="7">
    <source>
        <dbReference type="ARBA" id="ARBA00023136"/>
    </source>
</evidence>
<evidence type="ECO:0000256" key="9">
    <source>
        <dbReference type="ARBA" id="ARBA00023180"/>
    </source>
</evidence>
<reference evidence="14" key="4">
    <citation type="submission" date="2025-09" db="UniProtKB">
        <authorList>
            <consortium name="Ensembl"/>
        </authorList>
    </citation>
    <scope>IDENTIFICATION</scope>
</reference>
<evidence type="ECO:0000256" key="5">
    <source>
        <dbReference type="ARBA" id="ARBA00022737"/>
    </source>
</evidence>
<protein>
    <recommendedName>
        <fullName evidence="13">Fibronectin type-III domain-containing protein</fullName>
    </recommendedName>
</protein>
<dbReference type="InterPro" id="IPR052672">
    <property type="entry name" value="Type1_Cytokine_Rcpt_Type2"/>
</dbReference>
<feature type="compositionally biased region" description="Basic and acidic residues" evidence="10">
    <location>
        <begin position="672"/>
        <end position="681"/>
    </location>
</feature>
<sequence length="800" mass="90099">MGLKGLLLVFSRVFQVHDRVPCEVIPKDPYVEHGSSIKVMFKKTCNTWKLNSHSKNFWTLENKRIDESLYESNSTFSILTISNITLPKVTVRFHSYVQEYEQIMSGTIIRTYQRPRNISCVTFMSPCDFVCHWKHDIQPTEKINYKVIRQEGPRETCSSNHTSCSFKSCPIFSYQNYITVQAESTFWKINSYTLELDPWNTVKIDPPKHVRVVALRACLKVDWERPGGQMFLSQVIHCQVRYAQHVMYMSMGEMVETATMTTAEVEECTNHTTSVRCSLDKALWSNWSRPVTVLSDLNVRGWQLNLWRKIDPPDNRGTRGVHLMWKGISPACNAIDGYKLTWREAEMVVSSSVDRASITVDQWACRVTLAAFRGNTTFPEDSVYLPAIGESLYQVTAPQTTAKDGVIYVSWAVPPARPVNGYMIDWTADGETYNWLRIQDTDLKLTGLLNFTPYTITVTPLYDTNTGLGTVLTICSKEKGTTEISSFFDHEKSAQVIWTTVPQSPCTGAIVNYTVFYKTRTQPEMSVTVNSGIQKVTLVSLQSDTEYSVHVMASAVTGKTNSSVSHFKTKRYGRTFVITTGFICGVSFLVVLVTGLYCVIQWKRILRKMVPNPGLSSLAFWSSQEYQTPYNNPLETETICENIYPCEVDTKTDNASGPTHPEDEDTLDGEETGSRQMDRRSSGFGSSSSCDSQSVEESIRLIPAPAELPSRSQPDKGLNPVESVSSQDSPLDSLDSQLPERCPINPYRGQTPVESPVPPAGHEEELGRSLLETRYHSHTDSSPAYVTLGMLQHRKSNGET</sequence>
<dbReference type="Pfam" id="PF00041">
    <property type="entry name" value="fn3"/>
    <property type="match status" value="1"/>
</dbReference>
<dbReference type="Bgee" id="ENSELUG00000017294">
    <property type="expression patterns" value="Expressed in head kidney and 14 other cell types or tissues"/>
</dbReference>
<evidence type="ECO:0000256" key="8">
    <source>
        <dbReference type="ARBA" id="ARBA00023170"/>
    </source>
</evidence>
<keyword evidence="8" id="KW-0675">Receptor</keyword>
<evidence type="ECO:0000256" key="12">
    <source>
        <dbReference type="SAM" id="SignalP"/>
    </source>
</evidence>
<feature type="domain" description="Fibronectin type-III" evidence="13">
    <location>
        <begin position="480"/>
        <end position="572"/>
    </location>
</feature>
<name>A0A6Q2Y391_ESOLU</name>
<accession>A0A6Q2Y391</accession>